<reference evidence="1" key="2">
    <citation type="journal article" date="2015" name="Fish Shellfish Immunol.">
        <title>Early steps in the European eel (Anguilla anguilla)-Vibrio vulnificus interaction in the gills: Role of the RtxA13 toxin.</title>
        <authorList>
            <person name="Callol A."/>
            <person name="Pajuelo D."/>
            <person name="Ebbesson L."/>
            <person name="Teles M."/>
            <person name="MacKenzie S."/>
            <person name="Amaro C."/>
        </authorList>
    </citation>
    <scope>NUCLEOTIDE SEQUENCE</scope>
</reference>
<reference evidence="1" key="1">
    <citation type="submission" date="2014-11" db="EMBL/GenBank/DDBJ databases">
        <authorList>
            <person name="Amaro Gonzalez C."/>
        </authorList>
    </citation>
    <scope>NUCLEOTIDE SEQUENCE</scope>
</reference>
<protein>
    <submittedName>
        <fullName evidence="1">Uncharacterized protein</fullName>
    </submittedName>
</protein>
<organism evidence="1">
    <name type="scientific">Anguilla anguilla</name>
    <name type="common">European freshwater eel</name>
    <name type="synonym">Muraena anguilla</name>
    <dbReference type="NCBI Taxonomy" id="7936"/>
    <lineage>
        <taxon>Eukaryota</taxon>
        <taxon>Metazoa</taxon>
        <taxon>Chordata</taxon>
        <taxon>Craniata</taxon>
        <taxon>Vertebrata</taxon>
        <taxon>Euteleostomi</taxon>
        <taxon>Actinopterygii</taxon>
        <taxon>Neopterygii</taxon>
        <taxon>Teleostei</taxon>
        <taxon>Anguilliformes</taxon>
        <taxon>Anguillidae</taxon>
        <taxon>Anguilla</taxon>
    </lineage>
</organism>
<dbReference type="AlphaFoldDB" id="A0A0E9UQK2"/>
<proteinExistence type="predicted"/>
<accession>A0A0E9UQK2</accession>
<dbReference type="EMBL" id="GBXM01040475">
    <property type="protein sequence ID" value="JAH68102.1"/>
    <property type="molecule type" value="Transcribed_RNA"/>
</dbReference>
<sequence length="36" mass="4394">MWDRLPKREKENKMPEHVLEIAYSILYSVMLNAMQE</sequence>
<evidence type="ECO:0000313" key="1">
    <source>
        <dbReference type="EMBL" id="JAH68102.1"/>
    </source>
</evidence>
<name>A0A0E9UQK2_ANGAN</name>